<name>A0A7C9AR86_OPUST</name>
<reference evidence="1" key="1">
    <citation type="journal article" date="2013" name="J. Plant Res.">
        <title>Effect of fungi and light on seed germination of three Opuntia species from semiarid lands of central Mexico.</title>
        <authorList>
            <person name="Delgado-Sanchez P."/>
            <person name="Jimenez-Bremont J.F."/>
            <person name="Guerrero-Gonzalez Mde L."/>
            <person name="Flores J."/>
        </authorList>
    </citation>
    <scope>NUCLEOTIDE SEQUENCE</scope>
    <source>
        <tissue evidence="1">Cladode</tissue>
    </source>
</reference>
<dbReference type="EMBL" id="GISG01255370">
    <property type="protein sequence ID" value="MBA4672493.1"/>
    <property type="molecule type" value="Transcribed_RNA"/>
</dbReference>
<evidence type="ECO:0000313" key="1">
    <source>
        <dbReference type="EMBL" id="MBA4672493.1"/>
    </source>
</evidence>
<reference evidence="1" key="2">
    <citation type="submission" date="2020-07" db="EMBL/GenBank/DDBJ databases">
        <authorList>
            <person name="Vera ALvarez R."/>
            <person name="Arias-Moreno D.M."/>
            <person name="Jimenez-Jacinto V."/>
            <person name="Jimenez-Bremont J.F."/>
            <person name="Swaminathan K."/>
            <person name="Moose S.P."/>
            <person name="Guerrero-Gonzalez M.L."/>
            <person name="Marino-Ramirez L."/>
            <person name="Landsman D."/>
            <person name="Rodriguez-Kessler M."/>
            <person name="Delgado-Sanchez P."/>
        </authorList>
    </citation>
    <scope>NUCLEOTIDE SEQUENCE</scope>
    <source>
        <tissue evidence="1">Cladode</tissue>
    </source>
</reference>
<organism evidence="1">
    <name type="scientific">Opuntia streptacantha</name>
    <name type="common">Prickly pear cactus</name>
    <name type="synonym">Opuntia cardona</name>
    <dbReference type="NCBI Taxonomy" id="393608"/>
    <lineage>
        <taxon>Eukaryota</taxon>
        <taxon>Viridiplantae</taxon>
        <taxon>Streptophyta</taxon>
        <taxon>Embryophyta</taxon>
        <taxon>Tracheophyta</taxon>
        <taxon>Spermatophyta</taxon>
        <taxon>Magnoliopsida</taxon>
        <taxon>eudicotyledons</taxon>
        <taxon>Gunneridae</taxon>
        <taxon>Pentapetalae</taxon>
        <taxon>Caryophyllales</taxon>
        <taxon>Cactineae</taxon>
        <taxon>Cactaceae</taxon>
        <taxon>Opuntioideae</taxon>
        <taxon>Opuntia</taxon>
    </lineage>
</organism>
<proteinExistence type="predicted"/>
<sequence>MKFYALGKDVLTLVSNRLLTLLHFLQEEQHVQHLKDMLKITKSSYLLVSAPEVASTMSPLLRESYSRSCLIAFWMLHTILQRRQTCFTLLLSKPNMRTIDTRNQRSSPRHLRNM</sequence>
<dbReference type="AlphaFoldDB" id="A0A7C9AR86"/>
<protein>
    <submittedName>
        <fullName evidence="1">Uncharacterized protein</fullName>
    </submittedName>
</protein>
<accession>A0A7C9AR86</accession>